<dbReference type="EMBL" id="BJYY01000018">
    <property type="protein sequence ID" value="GEO35100.1"/>
    <property type="molecule type" value="Genomic_DNA"/>
</dbReference>
<dbReference type="PIRSF" id="PIRSF006066">
    <property type="entry name" value="HI0050"/>
    <property type="match status" value="1"/>
</dbReference>
<dbReference type="GO" id="GO:0022857">
    <property type="term" value="F:transmembrane transporter activity"/>
    <property type="evidence" value="ECO:0007669"/>
    <property type="project" value="TreeGrafter"/>
</dbReference>
<feature type="transmembrane region" description="Helical" evidence="7">
    <location>
        <begin position="106"/>
        <end position="125"/>
    </location>
</feature>
<accession>A0A512DFX5</accession>
<comment type="caution">
    <text evidence="9">The sequence shown here is derived from an EMBL/GenBank/DDBJ whole genome shotgun (WGS) entry which is preliminary data.</text>
</comment>
<dbReference type="AlphaFoldDB" id="A0A512DFX5"/>
<feature type="transmembrane region" description="Helical" evidence="7">
    <location>
        <begin position="6"/>
        <end position="39"/>
    </location>
</feature>
<feature type="transmembrane region" description="Helical" evidence="7">
    <location>
        <begin position="249"/>
        <end position="266"/>
    </location>
</feature>
<dbReference type="PANTHER" id="PTHR33362:SF2">
    <property type="entry name" value="TRAP TRANSPORTER LARGE PERMEASE PROTEIN"/>
    <property type="match status" value="1"/>
</dbReference>
<keyword evidence="2" id="KW-1003">Cell membrane</keyword>
<feature type="transmembrane region" description="Helical" evidence="7">
    <location>
        <begin position="321"/>
        <end position="351"/>
    </location>
</feature>
<feature type="transmembrane region" description="Helical" evidence="7">
    <location>
        <begin position="278"/>
        <end position="301"/>
    </location>
</feature>
<protein>
    <submittedName>
        <fullName evidence="9">Membrane protein</fullName>
    </submittedName>
</protein>
<feature type="domain" description="TRAP C4-dicarboxylate transport system permease DctM subunit" evidence="8">
    <location>
        <begin position="12"/>
        <end position="423"/>
    </location>
</feature>
<feature type="transmembrane region" description="Helical" evidence="7">
    <location>
        <begin position="406"/>
        <end position="428"/>
    </location>
</feature>
<sequence length="438" mass="45704">MQDAAVVTIILLGGMFGLMALGVSVSVAIGLPSAIALLFLMGPEQGVFTSAQKIFNGIDSFVLLAIPFFVLAGTVMNQGGIATRLIDLARVAVGRTPGALAQTNVLANMLFGTISGSALAGAAAVGSSMAPSQRKDGYDMGFAAAANVASAPAGMLIPPSNTLIVYSLVSQASVGALFLGGYIPGILWGVACVVIVWVYARKRPELRGTARPDARTALAVLLRALPSLGLIVVVIGGIVFGVFTATEGAVIAVLYGTVLSMVYRTISVSDFPKLLLQATRTSSVVVFLIALSSIMSFAMTFSGVPRLIGSWMTDFTDSKVVFLLIMALILLIVGIPLDATPAVLIFTPIFLPIAVEYGIHPVHLGIMMVFNMSIAVISPPSAPVLFVGAKVAGVPVEKVIGRLMPFFISLILMLLVIQFVPALTLWLPEQAGLIFPSR</sequence>
<evidence type="ECO:0000256" key="3">
    <source>
        <dbReference type="ARBA" id="ARBA00022519"/>
    </source>
</evidence>
<evidence type="ECO:0000256" key="6">
    <source>
        <dbReference type="ARBA" id="ARBA00023136"/>
    </source>
</evidence>
<dbReference type="Pfam" id="PF06808">
    <property type="entry name" value="DctM"/>
    <property type="match status" value="1"/>
</dbReference>
<keyword evidence="10" id="KW-1185">Reference proteome</keyword>
<dbReference type="Proteomes" id="UP000321181">
    <property type="component" value="Unassembled WGS sequence"/>
</dbReference>
<organism evidence="9 10">
    <name type="scientific">Cellulomonas aerilata</name>
    <dbReference type="NCBI Taxonomy" id="515326"/>
    <lineage>
        <taxon>Bacteria</taxon>
        <taxon>Bacillati</taxon>
        <taxon>Actinomycetota</taxon>
        <taxon>Actinomycetes</taxon>
        <taxon>Micrococcales</taxon>
        <taxon>Cellulomonadaceae</taxon>
        <taxon>Cellulomonas</taxon>
    </lineage>
</organism>
<dbReference type="InterPro" id="IPR010656">
    <property type="entry name" value="DctM"/>
</dbReference>
<proteinExistence type="predicted"/>
<gene>
    <name evidence="9" type="ORF">CAE01nite_28250</name>
</gene>
<keyword evidence="4 7" id="KW-0812">Transmembrane</keyword>
<evidence type="ECO:0000256" key="5">
    <source>
        <dbReference type="ARBA" id="ARBA00022989"/>
    </source>
</evidence>
<evidence type="ECO:0000259" key="8">
    <source>
        <dbReference type="Pfam" id="PF06808"/>
    </source>
</evidence>
<feature type="transmembrane region" description="Helical" evidence="7">
    <location>
        <begin position="177"/>
        <end position="200"/>
    </location>
</feature>
<feature type="transmembrane region" description="Helical" evidence="7">
    <location>
        <begin position="220"/>
        <end position="243"/>
    </location>
</feature>
<feature type="transmembrane region" description="Helical" evidence="7">
    <location>
        <begin position="363"/>
        <end position="386"/>
    </location>
</feature>
<evidence type="ECO:0000256" key="1">
    <source>
        <dbReference type="ARBA" id="ARBA00004429"/>
    </source>
</evidence>
<dbReference type="InterPro" id="IPR004681">
    <property type="entry name" value="TRAP_DctM"/>
</dbReference>
<evidence type="ECO:0000313" key="10">
    <source>
        <dbReference type="Proteomes" id="UP000321181"/>
    </source>
</evidence>
<reference evidence="9 10" key="1">
    <citation type="submission" date="2019-07" db="EMBL/GenBank/DDBJ databases">
        <title>Whole genome shotgun sequence of Cellulomonas aerilata NBRC 106308.</title>
        <authorList>
            <person name="Hosoyama A."/>
            <person name="Uohara A."/>
            <person name="Ohji S."/>
            <person name="Ichikawa N."/>
        </authorList>
    </citation>
    <scope>NUCLEOTIDE SEQUENCE [LARGE SCALE GENOMIC DNA]</scope>
    <source>
        <strain evidence="9 10">NBRC 106308</strain>
    </source>
</reference>
<evidence type="ECO:0000313" key="9">
    <source>
        <dbReference type="EMBL" id="GEO35100.1"/>
    </source>
</evidence>
<dbReference type="OrthoDB" id="9777699at2"/>
<keyword evidence="6 7" id="KW-0472">Membrane</keyword>
<evidence type="ECO:0000256" key="7">
    <source>
        <dbReference type="SAM" id="Phobius"/>
    </source>
</evidence>
<dbReference type="NCBIfam" id="TIGR00786">
    <property type="entry name" value="dctM"/>
    <property type="match status" value="1"/>
</dbReference>
<evidence type="ECO:0000256" key="4">
    <source>
        <dbReference type="ARBA" id="ARBA00022692"/>
    </source>
</evidence>
<dbReference type="PANTHER" id="PTHR33362">
    <property type="entry name" value="SIALIC ACID TRAP TRANSPORTER PERMEASE PROTEIN SIAT-RELATED"/>
    <property type="match status" value="1"/>
</dbReference>
<keyword evidence="3" id="KW-0997">Cell inner membrane</keyword>
<feature type="transmembrane region" description="Helical" evidence="7">
    <location>
        <begin position="60"/>
        <end position="86"/>
    </location>
</feature>
<evidence type="ECO:0000256" key="2">
    <source>
        <dbReference type="ARBA" id="ARBA00022475"/>
    </source>
</evidence>
<dbReference type="RefSeq" id="WP_146905877.1">
    <property type="nucleotide sequence ID" value="NZ_BAAARM010000008.1"/>
</dbReference>
<name>A0A512DFX5_9CELL</name>
<comment type="subcellular location">
    <subcellularLocation>
        <location evidence="1">Cell inner membrane</location>
        <topology evidence="1">Multi-pass membrane protein</topology>
    </subcellularLocation>
</comment>
<keyword evidence="5 7" id="KW-1133">Transmembrane helix</keyword>
<dbReference type="GO" id="GO:0005886">
    <property type="term" value="C:plasma membrane"/>
    <property type="evidence" value="ECO:0007669"/>
    <property type="project" value="UniProtKB-SubCell"/>
</dbReference>